<dbReference type="EMBL" id="CAACVG010014305">
    <property type="protein sequence ID" value="VEN62990.1"/>
    <property type="molecule type" value="Genomic_DNA"/>
</dbReference>
<evidence type="ECO:0000313" key="2">
    <source>
        <dbReference type="Proteomes" id="UP000410492"/>
    </source>
</evidence>
<name>A0A653DTA4_CALMS</name>
<organism evidence="1 2">
    <name type="scientific">Callosobruchus maculatus</name>
    <name type="common">Southern cowpea weevil</name>
    <name type="synonym">Pulse bruchid</name>
    <dbReference type="NCBI Taxonomy" id="64391"/>
    <lineage>
        <taxon>Eukaryota</taxon>
        <taxon>Metazoa</taxon>
        <taxon>Ecdysozoa</taxon>
        <taxon>Arthropoda</taxon>
        <taxon>Hexapoda</taxon>
        <taxon>Insecta</taxon>
        <taxon>Pterygota</taxon>
        <taxon>Neoptera</taxon>
        <taxon>Endopterygota</taxon>
        <taxon>Coleoptera</taxon>
        <taxon>Polyphaga</taxon>
        <taxon>Cucujiformia</taxon>
        <taxon>Chrysomeloidea</taxon>
        <taxon>Chrysomelidae</taxon>
        <taxon>Bruchinae</taxon>
        <taxon>Bruchini</taxon>
        <taxon>Callosobruchus</taxon>
    </lineage>
</organism>
<gene>
    <name evidence="1" type="ORF">CALMAC_LOCUS19952</name>
</gene>
<evidence type="ECO:0000313" key="1">
    <source>
        <dbReference type="EMBL" id="VEN62990.1"/>
    </source>
</evidence>
<sequence length="887" mass="100184">MDHVTNIFKKFIQVGSSPKDSEQCPRRSLLKAADSPDPHNRISAVTHGLDECKLKYDADASEVVNNRIDINKYEELHETDRELYNDILINFNNGDVSPQLSHKYLSDSQILEQRKLAEQDNSVDFKHRSIYSKTLQENVEIDTCPYKLKTLKERSHGNSQNISSSELTEVDLLSQDKENTEDAKSDESPDIYKSAECLDLSSQPIEIGNTDKTEVTNCCDITFTNSSEILRSPNIKFKHSLEPVTPPECLNTSFNQLGITSSAKTELVNNSDIQLNNAAETVVGSPNLDISLKQLGIHGTELLNNSNAKKLPLNISSPKLENKQIDLSSTVVVEQFERNCTPLKQEQFSYQVLQVDPVKDQHVVEQVTEVEISKEKVEEVGQVIEDTFQKVQGHPVDISSVSEYQVQQVGLEEDQLKVPLDEFSQKSENNRQIGLSSTVVVEQVERNCSTLKQEQFSDQVLQVDPVKDQHVVEQVTEVEISKERVEELDQVIEDTFQKVPGHPVDISSVSEYQVQQKGVEEDQLKVPLDEFSQKSENNRQIDLSSTSTVVVEQVERNCSTLQQEQFSDQILQVDPVKDQNVVEQVTEVEISKEKVEEVGQIIEDTFQKVQGHPVDISTVSEYQVQQEGVEEDQLKVPLDEFSQKSENNRQIDLSSTSTVVVEQVEKNCSTLQQEQFSDQVLQVDPVKDQNVVEQVTEVKISKEKVEEVGQIIEDTFQKVQGHPVDISSVSEYQVQQEGVEEDQLKVPLDEFCQKSENNTQIDLSSTVVVEQVERNCGALKQEQFSDQVLQVDSLKDQQSVVAEVTKVEAEHDIEQKKFIEIKKKVHQVIEDSLHKEQGHPVNNIPSFPDHQVKQEAVGDLFEENLKDSVAKQSIILGPTKQETTQSV</sequence>
<keyword evidence="2" id="KW-1185">Reference proteome</keyword>
<protein>
    <submittedName>
        <fullName evidence="1">Uncharacterized protein</fullName>
    </submittedName>
</protein>
<dbReference type="AlphaFoldDB" id="A0A653DTA4"/>
<proteinExistence type="predicted"/>
<dbReference type="OrthoDB" id="10590918at2759"/>
<reference evidence="1 2" key="1">
    <citation type="submission" date="2019-01" db="EMBL/GenBank/DDBJ databases">
        <authorList>
            <person name="Sayadi A."/>
        </authorList>
    </citation>
    <scope>NUCLEOTIDE SEQUENCE [LARGE SCALE GENOMIC DNA]</scope>
</reference>
<dbReference type="Proteomes" id="UP000410492">
    <property type="component" value="Unassembled WGS sequence"/>
</dbReference>
<feature type="non-terminal residue" evidence="1">
    <location>
        <position position="887"/>
    </location>
</feature>
<accession>A0A653DTA4</accession>